<proteinExistence type="predicted"/>
<evidence type="ECO:0000313" key="3">
    <source>
        <dbReference type="Proteomes" id="UP001442494"/>
    </source>
</evidence>
<sequence>MLDLNILSEFSRTHCIAICAFLVPANLVATTLTMVAAARRRPQVQVWRSAIAAIFFALVMVFHVWTWFQIGVVMAPTYILLWLGSTCLVASLAAIAYNHHTTRSNRHYATAPTAANNP</sequence>
<reference evidence="2 3" key="1">
    <citation type="submission" date="2022-04" db="EMBL/GenBank/DDBJ databases">
        <title>Positive selection, recombination, and allopatry shape intraspecific diversity of widespread and dominant cyanobacteria.</title>
        <authorList>
            <person name="Wei J."/>
            <person name="Shu W."/>
            <person name="Hu C."/>
        </authorList>
    </citation>
    <scope>NUCLEOTIDE SEQUENCE [LARGE SCALE GENOMIC DNA]</scope>
    <source>
        <strain evidence="2 3">GB2-A5</strain>
    </source>
</reference>
<name>A0ABV0JT83_9CYAN</name>
<evidence type="ECO:0000256" key="1">
    <source>
        <dbReference type="SAM" id="Phobius"/>
    </source>
</evidence>
<feature type="transmembrane region" description="Helical" evidence="1">
    <location>
        <begin position="76"/>
        <end position="97"/>
    </location>
</feature>
<feature type="transmembrane region" description="Helical" evidence="1">
    <location>
        <begin position="15"/>
        <end position="38"/>
    </location>
</feature>
<keyword evidence="1" id="KW-1133">Transmembrane helix</keyword>
<accession>A0ABV0JT83</accession>
<feature type="transmembrane region" description="Helical" evidence="1">
    <location>
        <begin position="50"/>
        <end position="70"/>
    </location>
</feature>
<dbReference type="RefSeq" id="WP_190421231.1">
    <property type="nucleotide sequence ID" value="NZ_JAMPKK010000047.1"/>
</dbReference>
<keyword evidence="3" id="KW-1185">Reference proteome</keyword>
<keyword evidence="1" id="KW-0472">Membrane</keyword>
<protein>
    <submittedName>
        <fullName evidence="2">Uncharacterized protein</fullName>
    </submittedName>
</protein>
<dbReference type="Proteomes" id="UP001442494">
    <property type="component" value="Unassembled WGS sequence"/>
</dbReference>
<organism evidence="2 3">
    <name type="scientific">Funiculus sociatus GB2-A5</name>
    <dbReference type="NCBI Taxonomy" id="2933946"/>
    <lineage>
        <taxon>Bacteria</taxon>
        <taxon>Bacillati</taxon>
        <taxon>Cyanobacteriota</taxon>
        <taxon>Cyanophyceae</taxon>
        <taxon>Coleofasciculales</taxon>
        <taxon>Coleofasciculaceae</taxon>
        <taxon>Funiculus</taxon>
    </lineage>
</organism>
<dbReference type="EMBL" id="JAMPKK010000047">
    <property type="protein sequence ID" value="MEP0866607.1"/>
    <property type="molecule type" value="Genomic_DNA"/>
</dbReference>
<evidence type="ECO:0000313" key="2">
    <source>
        <dbReference type="EMBL" id="MEP0866607.1"/>
    </source>
</evidence>
<gene>
    <name evidence="2" type="ORF">NDI37_19300</name>
</gene>
<keyword evidence="1" id="KW-0812">Transmembrane</keyword>
<comment type="caution">
    <text evidence="2">The sequence shown here is derived from an EMBL/GenBank/DDBJ whole genome shotgun (WGS) entry which is preliminary data.</text>
</comment>